<feature type="transmembrane region" description="Helical" evidence="1">
    <location>
        <begin position="12"/>
        <end position="29"/>
    </location>
</feature>
<keyword evidence="3" id="KW-1185">Reference proteome</keyword>
<evidence type="ECO:0000313" key="3">
    <source>
        <dbReference type="Proteomes" id="UP001631957"/>
    </source>
</evidence>
<feature type="transmembrane region" description="Helical" evidence="1">
    <location>
        <begin position="137"/>
        <end position="158"/>
    </location>
</feature>
<name>A0ABW9HU04_9ACTN</name>
<comment type="caution">
    <text evidence="2">The sequence shown here is derived from an EMBL/GenBank/DDBJ whole genome shotgun (WGS) entry which is preliminary data.</text>
</comment>
<evidence type="ECO:0008006" key="4">
    <source>
        <dbReference type="Google" id="ProtNLM"/>
    </source>
</evidence>
<accession>A0ABW9HU04</accession>
<dbReference type="Proteomes" id="UP001631957">
    <property type="component" value="Unassembled WGS sequence"/>
</dbReference>
<keyword evidence="1" id="KW-0472">Membrane</keyword>
<feature type="transmembrane region" description="Helical" evidence="1">
    <location>
        <begin position="35"/>
        <end position="54"/>
    </location>
</feature>
<proteinExistence type="predicted"/>
<evidence type="ECO:0000313" key="2">
    <source>
        <dbReference type="EMBL" id="MFM9610455.1"/>
    </source>
</evidence>
<keyword evidence="1" id="KW-1133">Transmembrane helix</keyword>
<reference evidence="2 3" key="1">
    <citation type="submission" date="2024-12" db="EMBL/GenBank/DDBJ databases">
        <title>Forecasting of Potato common scab and diversities of Pathogenic streptomyces spp. in china.</title>
        <authorList>
            <person name="Handique U."/>
            <person name="Wu J."/>
        </authorList>
    </citation>
    <scope>NUCLEOTIDE SEQUENCE [LARGE SCALE GENOMIC DNA]</scope>
    <source>
        <strain evidence="2 3">ZRIMU1530</strain>
    </source>
</reference>
<gene>
    <name evidence="2" type="ORF">ACKI18_17305</name>
</gene>
<evidence type="ECO:0000256" key="1">
    <source>
        <dbReference type="SAM" id="Phobius"/>
    </source>
</evidence>
<dbReference type="RefSeq" id="WP_409121671.1">
    <property type="nucleotide sequence ID" value="NZ_JBJVNI010000008.1"/>
</dbReference>
<dbReference type="EMBL" id="JBJVNI010000008">
    <property type="protein sequence ID" value="MFM9610455.1"/>
    <property type="molecule type" value="Genomic_DNA"/>
</dbReference>
<feature type="transmembrane region" description="Helical" evidence="1">
    <location>
        <begin position="61"/>
        <end position="79"/>
    </location>
</feature>
<keyword evidence="1" id="KW-0812">Transmembrane</keyword>
<sequence>MTAGWCARTGRAVMFAAVCVVLAALGHVLMSGAGLPLWALGAAFGITAAAGGALAGRERGLPAVVGGVVAVQALLHQGFSAVQRTDSGAADTADTAGMADMPSMPGMHMGMGMPHMDMSHAGGHDGMGAPLTDASTASYGMLLAHLLAALLCGLWLAYGERAVFRALRAVGAWLAAPLRLVLAVAVPPEFPRPLWRRGRSGRTPVQRLLVHSLTSRGPPRGRAAV</sequence>
<protein>
    <recommendedName>
        <fullName evidence="4">Integral-membrane protein</fullName>
    </recommendedName>
</protein>
<organism evidence="2 3">
    <name type="scientific">Streptomyces niveiscabiei</name>
    <dbReference type="NCBI Taxonomy" id="164115"/>
    <lineage>
        <taxon>Bacteria</taxon>
        <taxon>Bacillati</taxon>
        <taxon>Actinomycetota</taxon>
        <taxon>Actinomycetes</taxon>
        <taxon>Kitasatosporales</taxon>
        <taxon>Streptomycetaceae</taxon>
        <taxon>Streptomyces</taxon>
    </lineage>
</organism>